<proteinExistence type="predicted"/>
<evidence type="ECO:0000313" key="1">
    <source>
        <dbReference type="EMBL" id="QKE56007.1"/>
    </source>
</evidence>
<accession>A0A7S5W9C2</accession>
<reference evidence="1 2" key="1">
    <citation type="journal article" date="2021" name="MSphere">
        <title>A Novel N4-Like Bacteriophage Isolated from a Wastewater Source in South India with Activity against Several Multidrug-Resistant Clinical Pseudomonas aeruginosa Isolates.</title>
        <authorList>
            <person name="Menon N.D."/>
            <person name="Kumar M.S."/>
            <person name="Satheesh Babu T.G."/>
            <person name="Bose S."/>
            <person name="Vijayakumar G."/>
            <person name="Baswe M."/>
            <person name="Chatterjee M."/>
            <person name="D'Silva J.R."/>
            <person name="Shetty K."/>
            <person name="Haripriyan J."/>
            <person name="Kumar A."/>
            <person name="Nair S."/>
            <person name="Somanath P."/>
            <person name="Nair B.G."/>
            <person name="Nizet V."/>
            <person name="Kumar G.B."/>
        </authorList>
    </citation>
    <scope>NUCLEOTIDE SEQUENCE [LARGE SCALE GENOMIC DNA]</scope>
</reference>
<organism evidence="1 2">
    <name type="scientific">Pseudomonas phage vB_Pae_AM.P2</name>
    <dbReference type="NCBI Taxonomy" id="2731695"/>
    <lineage>
        <taxon>Viruses</taxon>
        <taxon>Duplodnaviria</taxon>
        <taxon>Heunggongvirae</taxon>
        <taxon>Uroviricota</taxon>
        <taxon>Caudoviricetes</taxon>
        <taxon>Schitoviridae</taxon>
        <taxon>Migulavirinae</taxon>
        <taxon>Luzseptimavirus</taxon>
        <taxon>Luzseptimavirus KPP21</taxon>
    </lineage>
</organism>
<sequence>MNDEQLVSAVVTHLHKNMLCSKYAKASCIQSLKALERATAGSYTSLNSIGVELCHWSKACQIMAGYEG</sequence>
<gene>
    <name evidence="1" type="ORF">AMP2_gp059</name>
</gene>
<name>A0A7S5W9C2_9CAUD</name>
<dbReference type="EMBL" id="MT416090">
    <property type="protein sequence ID" value="QKE56007.1"/>
    <property type="molecule type" value="Genomic_DNA"/>
</dbReference>
<dbReference type="Proteomes" id="UP000595519">
    <property type="component" value="Segment"/>
</dbReference>
<evidence type="ECO:0000313" key="2">
    <source>
        <dbReference type="Proteomes" id="UP000595519"/>
    </source>
</evidence>
<protein>
    <submittedName>
        <fullName evidence="1">Uncharacterized protein</fullName>
    </submittedName>
</protein>